<dbReference type="InterPro" id="IPR041657">
    <property type="entry name" value="HTH_17"/>
</dbReference>
<accession>A0A0G9KS09</accession>
<dbReference type="SUPFAM" id="SSF46955">
    <property type="entry name" value="Putative DNA-binding domain"/>
    <property type="match status" value="1"/>
</dbReference>
<evidence type="ECO:0000313" key="2">
    <source>
        <dbReference type="EMBL" id="KLE08555.1"/>
    </source>
</evidence>
<name>A0A0G9KS09_9BACT</name>
<dbReference type="Proteomes" id="UP000035154">
    <property type="component" value="Unassembled WGS sequence"/>
</dbReference>
<gene>
    <name evidence="2" type="ORF">AF80_09660</name>
</gene>
<comment type="caution">
    <text evidence="2">The sequence shown here is derived from an EMBL/GenBank/DDBJ whole genome shotgun (WGS) entry which is preliminary data.</text>
</comment>
<feature type="domain" description="Helix-turn-helix" evidence="1">
    <location>
        <begin position="25"/>
        <end position="71"/>
    </location>
</feature>
<dbReference type="AlphaFoldDB" id="A0A0G9KS09"/>
<dbReference type="InterPro" id="IPR009061">
    <property type="entry name" value="DNA-bd_dom_put_sf"/>
</dbReference>
<protein>
    <recommendedName>
        <fullName evidence="1">Helix-turn-helix domain-containing protein</fullName>
    </recommendedName>
</protein>
<reference evidence="2 3" key="1">
    <citation type="submission" date="2014-01" db="EMBL/GenBank/DDBJ databases">
        <title>Development of a Comparative Genomic Fingerprinting Assay for High Resolution Genotyping of Arcobacter butzleri.</title>
        <authorList>
            <person name="Webb A.L."/>
            <person name="Inglis G.D."/>
            <person name="Kruczkiewicz P."/>
            <person name="Selinger L.B."/>
            <person name="Taboada E.N."/>
        </authorList>
    </citation>
    <scope>NUCLEOTIDE SEQUENCE [LARGE SCALE GENOMIC DNA]</scope>
    <source>
        <strain evidence="2 3">L355</strain>
    </source>
</reference>
<dbReference type="PATRIC" id="fig|1447263.3.peg.1885"/>
<proteinExistence type="predicted"/>
<dbReference type="RefSeq" id="WP_046998711.1">
    <property type="nucleotide sequence ID" value="NZ_JAIW01000060.1"/>
</dbReference>
<dbReference type="Pfam" id="PF12728">
    <property type="entry name" value="HTH_17"/>
    <property type="match status" value="1"/>
</dbReference>
<evidence type="ECO:0000259" key="1">
    <source>
        <dbReference type="Pfam" id="PF12728"/>
    </source>
</evidence>
<organism evidence="2 3">
    <name type="scientific">Aliarcobacter butzleri L355</name>
    <dbReference type="NCBI Taxonomy" id="1447263"/>
    <lineage>
        <taxon>Bacteria</taxon>
        <taxon>Pseudomonadati</taxon>
        <taxon>Campylobacterota</taxon>
        <taxon>Epsilonproteobacteria</taxon>
        <taxon>Campylobacterales</taxon>
        <taxon>Arcobacteraceae</taxon>
        <taxon>Aliarcobacter</taxon>
    </lineage>
</organism>
<sequence length="79" mass="8907">MNLEEEINKKIEEINSLGFKDKINLNVRETAKVLGVSPSSVDNYRKQGVAIDYIELGGRILYPKKAIGEFLVRSLIRTA</sequence>
<evidence type="ECO:0000313" key="3">
    <source>
        <dbReference type="Proteomes" id="UP000035154"/>
    </source>
</evidence>
<dbReference type="EMBL" id="JAIW01000060">
    <property type="protein sequence ID" value="KLE08555.1"/>
    <property type="molecule type" value="Genomic_DNA"/>
</dbReference>